<organism evidence="1 2">
    <name type="scientific">Lottia gigantea</name>
    <name type="common">Giant owl limpet</name>
    <dbReference type="NCBI Taxonomy" id="225164"/>
    <lineage>
        <taxon>Eukaryota</taxon>
        <taxon>Metazoa</taxon>
        <taxon>Spiralia</taxon>
        <taxon>Lophotrochozoa</taxon>
        <taxon>Mollusca</taxon>
        <taxon>Gastropoda</taxon>
        <taxon>Patellogastropoda</taxon>
        <taxon>Lottioidea</taxon>
        <taxon>Lottiidae</taxon>
        <taxon>Lottia</taxon>
    </lineage>
</organism>
<dbReference type="RefSeq" id="XP_009049086.1">
    <property type="nucleotide sequence ID" value="XM_009050838.1"/>
</dbReference>
<keyword evidence="2" id="KW-1185">Reference proteome</keyword>
<dbReference type="GeneID" id="20242349"/>
<sequence length="191" mass="21818">MEDEFHYRIPVVRGWSQNILYAGLYRAENNIMLESLGIISLNQKSATQQPTPPLVPRLRLSVTTPPTRFLVPTPAITLPVPRLPVRLPVPTPPVRLSLKALNVTINRTGAAPSKFEFSREMGEIMGNDPTVIPILTIDSEGRSKRNSGYESYISLIWQIPMKAPKIREREKRLILRVIRNPRKVVVVWMRY</sequence>
<dbReference type="KEGG" id="lgi:LOTGIDRAFT_173360"/>
<accession>V4AYK9</accession>
<gene>
    <name evidence="1" type="ORF">LOTGIDRAFT_173360</name>
</gene>
<dbReference type="EMBL" id="KB200814">
    <property type="protein sequence ID" value="ESP00201.1"/>
    <property type="molecule type" value="Genomic_DNA"/>
</dbReference>
<reference evidence="1 2" key="1">
    <citation type="journal article" date="2013" name="Nature">
        <title>Insights into bilaterian evolution from three spiralian genomes.</title>
        <authorList>
            <person name="Simakov O."/>
            <person name="Marletaz F."/>
            <person name="Cho S.J."/>
            <person name="Edsinger-Gonzales E."/>
            <person name="Havlak P."/>
            <person name="Hellsten U."/>
            <person name="Kuo D.H."/>
            <person name="Larsson T."/>
            <person name="Lv J."/>
            <person name="Arendt D."/>
            <person name="Savage R."/>
            <person name="Osoegawa K."/>
            <person name="de Jong P."/>
            <person name="Grimwood J."/>
            <person name="Chapman J.A."/>
            <person name="Shapiro H."/>
            <person name="Aerts A."/>
            <person name="Otillar R.P."/>
            <person name="Terry A.Y."/>
            <person name="Boore J.L."/>
            <person name="Grigoriev I.V."/>
            <person name="Lindberg D.R."/>
            <person name="Seaver E.C."/>
            <person name="Weisblat D.A."/>
            <person name="Putnam N.H."/>
            <person name="Rokhsar D.S."/>
        </authorList>
    </citation>
    <scope>NUCLEOTIDE SEQUENCE [LARGE SCALE GENOMIC DNA]</scope>
</reference>
<dbReference type="HOGENOM" id="CLU_1422977_0_0_1"/>
<proteinExistence type="predicted"/>
<dbReference type="AlphaFoldDB" id="V4AYK9"/>
<protein>
    <submittedName>
        <fullName evidence="1">Uncharacterized protein</fullName>
    </submittedName>
</protein>
<evidence type="ECO:0000313" key="2">
    <source>
        <dbReference type="Proteomes" id="UP000030746"/>
    </source>
</evidence>
<dbReference type="Proteomes" id="UP000030746">
    <property type="component" value="Unassembled WGS sequence"/>
</dbReference>
<dbReference type="CTD" id="20242349"/>
<name>V4AYK9_LOTGI</name>
<evidence type="ECO:0000313" key="1">
    <source>
        <dbReference type="EMBL" id="ESP00201.1"/>
    </source>
</evidence>